<evidence type="ECO:0000256" key="1">
    <source>
        <dbReference type="SAM" id="MobiDB-lite"/>
    </source>
</evidence>
<proteinExistence type="predicted"/>
<name>A0A0W0EW05_MONRR</name>
<evidence type="ECO:0000313" key="3">
    <source>
        <dbReference type="Proteomes" id="UP000054988"/>
    </source>
</evidence>
<organism evidence="2 3">
    <name type="scientific">Moniliophthora roreri</name>
    <name type="common">Frosty pod rot fungus</name>
    <name type="synonym">Monilia roreri</name>
    <dbReference type="NCBI Taxonomy" id="221103"/>
    <lineage>
        <taxon>Eukaryota</taxon>
        <taxon>Fungi</taxon>
        <taxon>Dikarya</taxon>
        <taxon>Basidiomycota</taxon>
        <taxon>Agaricomycotina</taxon>
        <taxon>Agaricomycetes</taxon>
        <taxon>Agaricomycetidae</taxon>
        <taxon>Agaricales</taxon>
        <taxon>Marasmiineae</taxon>
        <taxon>Marasmiaceae</taxon>
        <taxon>Moniliophthora</taxon>
    </lineage>
</organism>
<comment type="caution">
    <text evidence="2">The sequence shown here is derived from an EMBL/GenBank/DDBJ whole genome shotgun (WGS) entry which is preliminary data.</text>
</comment>
<feature type="region of interest" description="Disordered" evidence="1">
    <location>
        <begin position="1"/>
        <end position="27"/>
    </location>
</feature>
<evidence type="ECO:0000313" key="2">
    <source>
        <dbReference type="EMBL" id="KTB28181.1"/>
    </source>
</evidence>
<dbReference type="Proteomes" id="UP000054988">
    <property type="component" value="Unassembled WGS sequence"/>
</dbReference>
<accession>A0A0W0EW05</accession>
<sequence length="27" mass="2733">MDMSSSFIDGLSVIAPPLGGLDRPSGL</sequence>
<dbReference type="EMBL" id="LATX01002498">
    <property type="protein sequence ID" value="KTB28181.1"/>
    <property type="molecule type" value="Genomic_DNA"/>
</dbReference>
<protein>
    <submittedName>
        <fullName evidence="2">Uncharacterized protein</fullName>
    </submittedName>
</protein>
<dbReference type="AlphaFoldDB" id="A0A0W0EW05"/>
<reference evidence="2 3" key="1">
    <citation type="submission" date="2015-12" db="EMBL/GenBank/DDBJ databases">
        <title>Draft genome sequence of Moniliophthora roreri, the causal agent of frosty pod rot of cacao.</title>
        <authorList>
            <person name="Aime M.C."/>
            <person name="Diaz-Valderrama J.R."/>
            <person name="Kijpornyongpan T."/>
            <person name="Phillips-Mora W."/>
        </authorList>
    </citation>
    <scope>NUCLEOTIDE SEQUENCE [LARGE SCALE GENOMIC DNA]</scope>
    <source>
        <strain evidence="2 3">MCA 2952</strain>
    </source>
</reference>
<gene>
    <name evidence="2" type="ORF">WG66_19242</name>
</gene>